<sequence length="263" mass="29635">MVIVPEEKFARMRNDSQPTVLPQDRAAEPGTDNSVQTVGDNLSRLDTEMYEILNSKKFTDEREKCKKYLQVLRRYLFFKENERDADPSVGAGNGESEIFEDPQPSPMTEEAIIENLPLAHARNARSLLTHWQNFEPDRFKWNAKGNIIIDGRVIPHSDITKLLANVLSKGNKKGEIPIGQLEMARFIGTSATPVNLVANLKILEDAKRLTDPLRRPPKRLPPDGDPMTPLSSKLRVVAASKASVSSPPLTRNALRKKWLNMKM</sequence>
<evidence type="ECO:0000313" key="2">
    <source>
        <dbReference type="Proteomes" id="UP001239111"/>
    </source>
</evidence>
<protein>
    <submittedName>
        <fullName evidence="1">Uncharacterized protein</fullName>
    </submittedName>
</protein>
<comment type="caution">
    <text evidence="1">The sequence shown here is derived from an EMBL/GenBank/DDBJ whole genome shotgun (WGS) entry which is preliminary data.</text>
</comment>
<dbReference type="Proteomes" id="UP001239111">
    <property type="component" value="Chromosome 4"/>
</dbReference>
<reference evidence="1" key="1">
    <citation type="submission" date="2023-04" db="EMBL/GenBank/DDBJ databases">
        <title>A chromosome-level genome assembly of the parasitoid wasp Eretmocerus hayati.</title>
        <authorList>
            <person name="Zhong Y."/>
            <person name="Liu S."/>
            <person name="Liu Y."/>
        </authorList>
    </citation>
    <scope>NUCLEOTIDE SEQUENCE</scope>
    <source>
        <strain evidence="1">ZJU_SS_LIU_2023</strain>
    </source>
</reference>
<dbReference type="EMBL" id="CM056744">
    <property type="protein sequence ID" value="KAJ8664724.1"/>
    <property type="molecule type" value="Genomic_DNA"/>
</dbReference>
<name>A0ACC2N116_9HYME</name>
<keyword evidence="2" id="KW-1185">Reference proteome</keyword>
<evidence type="ECO:0000313" key="1">
    <source>
        <dbReference type="EMBL" id="KAJ8664724.1"/>
    </source>
</evidence>
<proteinExistence type="predicted"/>
<accession>A0ACC2N116</accession>
<gene>
    <name evidence="1" type="ORF">QAD02_006386</name>
</gene>
<organism evidence="1 2">
    <name type="scientific">Eretmocerus hayati</name>
    <dbReference type="NCBI Taxonomy" id="131215"/>
    <lineage>
        <taxon>Eukaryota</taxon>
        <taxon>Metazoa</taxon>
        <taxon>Ecdysozoa</taxon>
        <taxon>Arthropoda</taxon>
        <taxon>Hexapoda</taxon>
        <taxon>Insecta</taxon>
        <taxon>Pterygota</taxon>
        <taxon>Neoptera</taxon>
        <taxon>Endopterygota</taxon>
        <taxon>Hymenoptera</taxon>
        <taxon>Apocrita</taxon>
        <taxon>Proctotrupomorpha</taxon>
        <taxon>Chalcidoidea</taxon>
        <taxon>Aphelinidae</taxon>
        <taxon>Aphelininae</taxon>
        <taxon>Eretmocerus</taxon>
    </lineage>
</organism>